<keyword evidence="2" id="KW-1185">Reference proteome</keyword>
<gene>
    <name evidence="1" type="ORF">EV380_1596</name>
</gene>
<dbReference type="Proteomes" id="UP000292685">
    <property type="component" value="Unassembled WGS sequence"/>
</dbReference>
<evidence type="ECO:0000313" key="2">
    <source>
        <dbReference type="Proteomes" id="UP000292685"/>
    </source>
</evidence>
<organism evidence="1 2">
    <name type="scientific">Zhihengliuella halotolerans</name>
    <dbReference type="NCBI Taxonomy" id="370736"/>
    <lineage>
        <taxon>Bacteria</taxon>
        <taxon>Bacillati</taxon>
        <taxon>Actinomycetota</taxon>
        <taxon>Actinomycetes</taxon>
        <taxon>Micrococcales</taxon>
        <taxon>Micrococcaceae</taxon>
        <taxon>Zhihengliuella</taxon>
    </lineage>
</organism>
<reference evidence="1 2" key="1">
    <citation type="submission" date="2019-02" db="EMBL/GenBank/DDBJ databases">
        <title>Sequencing the genomes of 1000 actinobacteria strains.</title>
        <authorList>
            <person name="Klenk H.-P."/>
        </authorList>
    </citation>
    <scope>NUCLEOTIDE SEQUENCE [LARGE SCALE GENOMIC DNA]</scope>
    <source>
        <strain evidence="1 2">DSM 17364</strain>
    </source>
</reference>
<dbReference type="EMBL" id="SHLA01000001">
    <property type="protein sequence ID" value="RZU62010.1"/>
    <property type="molecule type" value="Genomic_DNA"/>
</dbReference>
<protein>
    <submittedName>
        <fullName evidence="1">Uncharacterized protein</fullName>
    </submittedName>
</protein>
<sequence length="64" mass="7021">MNAENAQDVQHLAQLDCRLAALERVDEADGASGKVREFVLPQAQLVAARRDDSGQRAVLIYTLL</sequence>
<evidence type="ECO:0000313" key="1">
    <source>
        <dbReference type="EMBL" id="RZU62010.1"/>
    </source>
</evidence>
<accession>A0A4Q8ACS5</accession>
<name>A0A4Q8ACS5_9MICC</name>
<comment type="caution">
    <text evidence="1">The sequence shown here is derived from an EMBL/GenBank/DDBJ whole genome shotgun (WGS) entry which is preliminary data.</text>
</comment>
<dbReference type="AlphaFoldDB" id="A0A4Q8ACS5"/>
<proteinExistence type="predicted"/>